<sequence>MSDEAVAAEVNEVGVSVPLSVRLRFGHAAVQHLADEIGVDLLHIKGVAVDPELRSGRDSGSDVDVLVRPGHVDRLDRAMRRHGWRLYSTFEWGSPFGHAQTYLHDAWGYVDIHRFFPGIRLEPGRAFEQFWRDRNEVQIARIGCHVPSVTAQGVLLVLNAARSTNGRSVDVRMAWVDASTERRAEMTALVADLDASVAFAAATGELERYRGERDYRLWKIVSEGGSRSAEWWARIRAAPNLGAALRVAARAPRVNVDHLAHRLGRAPTRGEVAGEFFRRPARAVREAWRGIRRAEPGR</sequence>
<dbReference type="EMBL" id="BAAANJ010000001">
    <property type="protein sequence ID" value="GAA1799199.1"/>
    <property type="molecule type" value="Genomic_DNA"/>
</dbReference>
<keyword evidence="2" id="KW-1185">Reference proteome</keyword>
<dbReference type="Proteomes" id="UP001500002">
    <property type="component" value="Unassembled WGS sequence"/>
</dbReference>
<evidence type="ECO:0008006" key="3">
    <source>
        <dbReference type="Google" id="ProtNLM"/>
    </source>
</evidence>
<name>A0ABP4Y1Y7_9MICO</name>
<evidence type="ECO:0000313" key="2">
    <source>
        <dbReference type="Proteomes" id="UP001500002"/>
    </source>
</evidence>
<organism evidence="1 2">
    <name type="scientific">Agromyces neolithicus</name>
    <dbReference type="NCBI Taxonomy" id="269420"/>
    <lineage>
        <taxon>Bacteria</taxon>
        <taxon>Bacillati</taxon>
        <taxon>Actinomycetota</taxon>
        <taxon>Actinomycetes</taxon>
        <taxon>Micrococcales</taxon>
        <taxon>Microbacteriaceae</taxon>
        <taxon>Agromyces</taxon>
    </lineage>
</organism>
<protein>
    <recommendedName>
        <fullName evidence="3">2-nitropropane dioxygenase</fullName>
    </recommendedName>
</protein>
<gene>
    <name evidence="1" type="ORF">GCM10009749_03710</name>
</gene>
<proteinExistence type="predicted"/>
<accession>A0ABP4Y1Y7</accession>
<reference evidence="2" key="1">
    <citation type="journal article" date="2019" name="Int. J. Syst. Evol. Microbiol.">
        <title>The Global Catalogue of Microorganisms (GCM) 10K type strain sequencing project: providing services to taxonomists for standard genome sequencing and annotation.</title>
        <authorList>
            <consortium name="The Broad Institute Genomics Platform"/>
            <consortium name="The Broad Institute Genome Sequencing Center for Infectious Disease"/>
            <person name="Wu L."/>
            <person name="Ma J."/>
        </authorList>
    </citation>
    <scope>NUCLEOTIDE SEQUENCE [LARGE SCALE GENOMIC DNA]</scope>
    <source>
        <strain evidence="2">JCM 14322</strain>
    </source>
</reference>
<evidence type="ECO:0000313" key="1">
    <source>
        <dbReference type="EMBL" id="GAA1799199.1"/>
    </source>
</evidence>
<comment type="caution">
    <text evidence="1">The sequence shown here is derived from an EMBL/GenBank/DDBJ whole genome shotgun (WGS) entry which is preliminary data.</text>
</comment>